<comment type="similarity">
    <text evidence="2">Belongs to the monovalent cation:proton antiporter 2 (CPA2) transporter (TC 2.A.37) family.</text>
</comment>
<comment type="subcellular location">
    <subcellularLocation>
        <location evidence="1">Membrane</location>
        <topology evidence="1">Multi-pass membrane protein</topology>
    </subcellularLocation>
</comment>
<dbReference type="Pfam" id="PF00999">
    <property type="entry name" value="Na_H_Exchanger"/>
    <property type="match status" value="1"/>
</dbReference>
<evidence type="ECO:0000313" key="9">
    <source>
        <dbReference type="EMBL" id="ADC64875.1"/>
    </source>
</evidence>
<feature type="domain" description="Cation/H+ exchanger transmembrane" evidence="8">
    <location>
        <begin position="6"/>
        <end position="343"/>
    </location>
</feature>
<dbReference type="AlphaFoldDB" id="D3RWL2"/>
<dbReference type="EMBL" id="CP001899">
    <property type="protein sequence ID" value="ADC64875.1"/>
    <property type="molecule type" value="Genomic_DNA"/>
</dbReference>
<name>D3RWL2_FERPA</name>
<feature type="transmembrane region" description="Helical" evidence="7">
    <location>
        <begin position="327"/>
        <end position="345"/>
    </location>
</feature>
<feature type="transmembrane region" description="Helical" evidence="7">
    <location>
        <begin position="241"/>
        <end position="259"/>
    </location>
</feature>
<dbReference type="OrthoDB" id="43518at2157"/>
<dbReference type="KEGG" id="fpl:Ferp_0705"/>
<feature type="transmembrane region" description="Helical" evidence="7">
    <location>
        <begin position="52"/>
        <end position="70"/>
    </location>
</feature>
<feature type="transmembrane region" description="Helical" evidence="7">
    <location>
        <begin position="164"/>
        <end position="182"/>
    </location>
</feature>
<protein>
    <submittedName>
        <fullName evidence="9">Sodium/hydrogen exchanger</fullName>
    </submittedName>
</protein>
<accession>D3RWL2</accession>
<dbReference type="RefSeq" id="WP_012965219.1">
    <property type="nucleotide sequence ID" value="NC_013849.1"/>
</dbReference>
<evidence type="ECO:0000256" key="4">
    <source>
        <dbReference type="ARBA" id="ARBA00022692"/>
    </source>
</evidence>
<keyword evidence="6 7" id="KW-0472">Membrane</keyword>
<feature type="transmembrane region" description="Helical" evidence="7">
    <location>
        <begin position="202"/>
        <end position="229"/>
    </location>
</feature>
<sequence>MELALAAFICALLALFSRKYLIPSIPLYVIAGLILGKSGFGLFEVDEITEFLTKVGILFLLFYIGLHINFERLSKNVFVSGIFDLITNFSLSFLASLLLGFSYYEAFVIASAIYISSSAIVLHSLVEFRKLIFKEAETVVWLMVFEDVILVFILIFSSAKIDEIPLFFLKILSFTLAIYLLHKVSHNFKPIFSRDDEVPLLISFSIATAAITFSEILEIPEGFVAIMFGASLSKIREIEKFVTPFKDVFIVLFFFFFGASVEVKAINAGAVIVFILIAILGKVISGILIGLSAHKSVKSGLEIGFDTIARGEFSIFLAYAYGTDETMSIVALVVLVTSIVGAFMAKHSYDVISKLERSVKLITSQR</sequence>
<dbReference type="STRING" id="589924.Ferp_0705"/>
<dbReference type="PaxDb" id="589924-Ferp_0705"/>
<keyword evidence="3" id="KW-0813">Transport</keyword>
<reference evidence="10" key="1">
    <citation type="submission" date="2010-02" db="EMBL/GenBank/DDBJ databases">
        <title>Complete sequence of Ferroglobus placidus DSM 10642.</title>
        <authorList>
            <consortium name="US DOE Joint Genome Institute"/>
            <person name="Lucas S."/>
            <person name="Copeland A."/>
            <person name="Lapidus A."/>
            <person name="Cheng J.-F."/>
            <person name="Bruce D."/>
            <person name="Goodwin L."/>
            <person name="Pitluck S."/>
            <person name="Saunders E."/>
            <person name="Brettin T."/>
            <person name="Detter J.C."/>
            <person name="Han C."/>
            <person name="Tapia R."/>
            <person name="Larimer F."/>
            <person name="Land M."/>
            <person name="Hauser L."/>
            <person name="Kyrpides N."/>
            <person name="Ivanova N."/>
            <person name="Holmes D."/>
            <person name="Lovley D."/>
            <person name="Kyrpides N."/>
            <person name="Anderson I.J."/>
            <person name="Woyke T."/>
        </authorList>
    </citation>
    <scope>NUCLEOTIDE SEQUENCE [LARGE SCALE GENOMIC DNA]</scope>
    <source>
        <strain evidence="10">DSM 10642 / AEDII12DO</strain>
    </source>
</reference>
<dbReference type="PANTHER" id="PTHR42751">
    <property type="entry name" value="SODIUM/HYDROGEN EXCHANGER FAMILY/TRKA DOMAIN PROTEIN"/>
    <property type="match status" value="1"/>
</dbReference>
<evidence type="ECO:0000259" key="8">
    <source>
        <dbReference type="Pfam" id="PF00999"/>
    </source>
</evidence>
<evidence type="ECO:0000256" key="3">
    <source>
        <dbReference type="ARBA" id="ARBA00022448"/>
    </source>
</evidence>
<dbReference type="Proteomes" id="UP000002613">
    <property type="component" value="Chromosome"/>
</dbReference>
<dbReference type="PANTHER" id="PTHR42751:SF4">
    <property type="entry name" value="K(+)_H(+) ANTIPORTER SUBUNIT KHTU"/>
    <property type="match status" value="1"/>
</dbReference>
<dbReference type="InterPro" id="IPR038770">
    <property type="entry name" value="Na+/solute_symporter_sf"/>
</dbReference>
<organism evidence="9 10">
    <name type="scientific">Ferroglobus placidus (strain DSM 10642 / AEDII12DO)</name>
    <dbReference type="NCBI Taxonomy" id="589924"/>
    <lineage>
        <taxon>Archaea</taxon>
        <taxon>Methanobacteriati</taxon>
        <taxon>Methanobacteriota</taxon>
        <taxon>Archaeoglobi</taxon>
        <taxon>Archaeoglobales</taxon>
        <taxon>Archaeoglobaceae</taxon>
        <taxon>Ferroglobus</taxon>
    </lineage>
</organism>
<gene>
    <name evidence="9" type="ordered locus">Ferp_0705</name>
</gene>
<evidence type="ECO:0000256" key="5">
    <source>
        <dbReference type="ARBA" id="ARBA00022989"/>
    </source>
</evidence>
<keyword evidence="10" id="KW-1185">Reference proteome</keyword>
<evidence type="ECO:0000256" key="2">
    <source>
        <dbReference type="ARBA" id="ARBA00005551"/>
    </source>
</evidence>
<proteinExistence type="inferred from homology"/>
<dbReference type="GO" id="GO:0015297">
    <property type="term" value="F:antiporter activity"/>
    <property type="evidence" value="ECO:0007669"/>
    <property type="project" value="InterPro"/>
</dbReference>
<keyword evidence="4 7" id="KW-0812">Transmembrane</keyword>
<feature type="transmembrane region" description="Helical" evidence="7">
    <location>
        <begin position="138"/>
        <end position="157"/>
    </location>
</feature>
<feature type="transmembrane region" description="Helical" evidence="7">
    <location>
        <begin position="106"/>
        <end position="126"/>
    </location>
</feature>
<feature type="transmembrane region" description="Helical" evidence="7">
    <location>
        <begin position="265"/>
        <end position="291"/>
    </location>
</feature>
<reference evidence="9 10" key="2">
    <citation type="journal article" date="2011" name="Stand. Genomic Sci.">
        <title>Complete genome sequence of Ferroglobus placidus AEDII12DO.</title>
        <authorList>
            <person name="Anderson I."/>
            <person name="Risso C."/>
            <person name="Holmes D."/>
            <person name="Lucas S."/>
            <person name="Copeland A."/>
            <person name="Lapidus A."/>
            <person name="Cheng J.F."/>
            <person name="Bruce D."/>
            <person name="Goodwin L."/>
            <person name="Pitluck S."/>
            <person name="Saunders E."/>
            <person name="Brettin T."/>
            <person name="Detter J.C."/>
            <person name="Han C."/>
            <person name="Tapia R."/>
            <person name="Larimer F."/>
            <person name="Land M."/>
            <person name="Hauser L."/>
            <person name="Woyke T."/>
            <person name="Lovley D."/>
            <person name="Kyrpides N."/>
            <person name="Ivanova N."/>
        </authorList>
    </citation>
    <scope>NUCLEOTIDE SEQUENCE [LARGE SCALE GENOMIC DNA]</scope>
    <source>
        <strain evidence="10">DSM 10642 / AEDII12DO</strain>
    </source>
</reference>
<evidence type="ECO:0000256" key="7">
    <source>
        <dbReference type="SAM" id="Phobius"/>
    </source>
</evidence>
<keyword evidence="5 7" id="KW-1133">Transmembrane helix</keyword>
<dbReference type="HOGENOM" id="CLU_005126_4_2_2"/>
<dbReference type="eggNOG" id="arCOG01955">
    <property type="taxonomic scope" value="Archaea"/>
</dbReference>
<feature type="transmembrane region" description="Helical" evidence="7">
    <location>
        <begin position="76"/>
        <end position="99"/>
    </location>
</feature>
<dbReference type="GeneID" id="8778209"/>
<dbReference type="GO" id="GO:1902600">
    <property type="term" value="P:proton transmembrane transport"/>
    <property type="evidence" value="ECO:0007669"/>
    <property type="project" value="InterPro"/>
</dbReference>
<feature type="transmembrane region" description="Helical" evidence="7">
    <location>
        <begin position="27"/>
        <end position="45"/>
    </location>
</feature>
<evidence type="ECO:0000256" key="6">
    <source>
        <dbReference type="ARBA" id="ARBA00023136"/>
    </source>
</evidence>
<dbReference type="Gene3D" id="1.20.1530.20">
    <property type="match status" value="1"/>
</dbReference>
<dbReference type="GO" id="GO:0016020">
    <property type="term" value="C:membrane"/>
    <property type="evidence" value="ECO:0007669"/>
    <property type="project" value="UniProtKB-SubCell"/>
</dbReference>
<evidence type="ECO:0000256" key="1">
    <source>
        <dbReference type="ARBA" id="ARBA00004141"/>
    </source>
</evidence>
<evidence type="ECO:0000313" key="10">
    <source>
        <dbReference type="Proteomes" id="UP000002613"/>
    </source>
</evidence>
<dbReference type="InterPro" id="IPR006153">
    <property type="entry name" value="Cation/H_exchanger_TM"/>
</dbReference>